<name>A0A1A9AUK7_PLESH</name>
<protein>
    <submittedName>
        <fullName evidence="1">YmgD family protein</fullName>
    </submittedName>
</protein>
<dbReference type="GeneID" id="69705080"/>
<dbReference type="InterPro" id="IPR032497">
    <property type="entry name" value="YmgD"/>
</dbReference>
<sequence>MKKAVLFALAVTAAPAVWANADAGLPADVYITCAEAGAMAKEHSQDVADLVAMMGNASVETRNLKIAKSADTDKKVIENLNAFCAKDPQMLLITAMDNAMRQLAGEKL</sequence>
<comment type="caution">
    <text evidence="1">The sequence shown here is derived from an EMBL/GenBank/DDBJ whole genome shotgun (WGS) entry which is preliminary data.</text>
</comment>
<evidence type="ECO:0000313" key="2">
    <source>
        <dbReference type="Proteomes" id="UP000664658"/>
    </source>
</evidence>
<dbReference type="Gene3D" id="1.10.890.30">
    <property type="entry name" value="YmgD protein"/>
    <property type="match status" value="1"/>
</dbReference>
<reference evidence="1" key="1">
    <citation type="submission" date="2021-03" db="EMBL/GenBank/DDBJ databases">
        <title>Plesiomonas shigelloides zfcc0051, isolated from zebrafish feces.</title>
        <authorList>
            <person name="Vanderhoek Z."/>
            <person name="Gaulke C."/>
        </authorList>
    </citation>
    <scope>NUCLEOTIDE SEQUENCE</scope>
    <source>
        <strain evidence="1">Zfcc0051</strain>
    </source>
</reference>
<accession>A0A1A9AUK7</accession>
<dbReference type="InterPro" id="IPR038304">
    <property type="entry name" value="YmgD_sf"/>
</dbReference>
<dbReference type="AlphaFoldDB" id="A0A1A9AUK7"/>
<dbReference type="Proteomes" id="UP000664658">
    <property type="component" value="Unassembled WGS sequence"/>
</dbReference>
<gene>
    <name evidence="1" type="ORF">J2R62_03265</name>
</gene>
<dbReference type="KEGG" id="pshi:SAMEA2665130_0235"/>
<organism evidence="1 2">
    <name type="scientific">Plesiomonas shigelloides</name>
    <name type="common">Aeromonas shigelloides</name>
    <dbReference type="NCBI Taxonomy" id="703"/>
    <lineage>
        <taxon>Bacteria</taxon>
        <taxon>Pseudomonadati</taxon>
        <taxon>Pseudomonadota</taxon>
        <taxon>Gammaproteobacteria</taxon>
        <taxon>Enterobacterales</taxon>
        <taxon>Enterobacteriaceae</taxon>
        <taxon>Plesiomonas</taxon>
    </lineage>
</organism>
<dbReference type="Pfam" id="PF16456">
    <property type="entry name" value="YmgD"/>
    <property type="match status" value="1"/>
</dbReference>
<evidence type="ECO:0000313" key="1">
    <source>
        <dbReference type="EMBL" id="MBO1107246.1"/>
    </source>
</evidence>
<dbReference type="RefSeq" id="WP_010862760.1">
    <property type="nucleotide sequence ID" value="NZ_CP027852.1"/>
</dbReference>
<dbReference type="EMBL" id="JAFNAA010000003">
    <property type="protein sequence ID" value="MBO1107246.1"/>
    <property type="molecule type" value="Genomic_DNA"/>
</dbReference>
<proteinExistence type="predicted"/>